<organism evidence="2 3">
    <name type="scientific">Suillus placidus</name>
    <dbReference type="NCBI Taxonomy" id="48579"/>
    <lineage>
        <taxon>Eukaryota</taxon>
        <taxon>Fungi</taxon>
        <taxon>Dikarya</taxon>
        <taxon>Basidiomycota</taxon>
        <taxon>Agaricomycotina</taxon>
        <taxon>Agaricomycetes</taxon>
        <taxon>Agaricomycetidae</taxon>
        <taxon>Boletales</taxon>
        <taxon>Suillineae</taxon>
        <taxon>Suillaceae</taxon>
        <taxon>Suillus</taxon>
    </lineage>
</organism>
<keyword evidence="3" id="KW-1185">Reference proteome</keyword>
<dbReference type="OrthoDB" id="10429515at2759"/>
<dbReference type="EMBL" id="JABBWD010000092">
    <property type="protein sequence ID" value="KAG1766840.1"/>
    <property type="molecule type" value="Genomic_DNA"/>
</dbReference>
<dbReference type="PROSITE" id="PS51257">
    <property type="entry name" value="PROKAR_LIPOPROTEIN"/>
    <property type="match status" value="1"/>
</dbReference>
<evidence type="ECO:0000313" key="3">
    <source>
        <dbReference type="Proteomes" id="UP000714275"/>
    </source>
</evidence>
<dbReference type="Proteomes" id="UP000714275">
    <property type="component" value="Unassembled WGS sequence"/>
</dbReference>
<feature type="transmembrane region" description="Helical" evidence="1">
    <location>
        <begin position="31"/>
        <end position="49"/>
    </location>
</feature>
<feature type="transmembrane region" description="Helical" evidence="1">
    <location>
        <begin position="55"/>
        <end position="74"/>
    </location>
</feature>
<name>A0A9P7CVV7_9AGAM</name>
<keyword evidence="1" id="KW-0812">Transmembrane</keyword>
<accession>A0A9P7CVV7</accession>
<evidence type="ECO:0000256" key="1">
    <source>
        <dbReference type="SAM" id="Phobius"/>
    </source>
</evidence>
<sequence>MFGVRRLLLTYGCLFSSIFSCCRLSENRPDFGILFASFLFVTFASISYFETSLLSLPPISSAPIPSLLTTLFRFPIVKGMSRMSLTFYTLTIHISFCLL</sequence>
<keyword evidence="1" id="KW-1133">Transmembrane helix</keyword>
<reference evidence="2" key="1">
    <citation type="journal article" date="2020" name="New Phytol.">
        <title>Comparative genomics reveals dynamic genome evolution in host specialist ectomycorrhizal fungi.</title>
        <authorList>
            <person name="Lofgren L.A."/>
            <person name="Nguyen N.H."/>
            <person name="Vilgalys R."/>
            <person name="Ruytinx J."/>
            <person name="Liao H.L."/>
            <person name="Branco S."/>
            <person name="Kuo A."/>
            <person name="LaButti K."/>
            <person name="Lipzen A."/>
            <person name="Andreopoulos W."/>
            <person name="Pangilinan J."/>
            <person name="Riley R."/>
            <person name="Hundley H."/>
            <person name="Na H."/>
            <person name="Barry K."/>
            <person name="Grigoriev I.V."/>
            <person name="Stajich J.E."/>
            <person name="Kennedy P.G."/>
        </authorList>
    </citation>
    <scope>NUCLEOTIDE SEQUENCE</scope>
    <source>
        <strain evidence="2">DOB743</strain>
    </source>
</reference>
<evidence type="ECO:0000313" key="2">
    <source>
        <dbReference type="EMBL" id="KAG1766840.1"/>
    </source>
</evidence>
<comment type="caution">
    <text evidence="2">The sequence shown here is derived from an EMBL/GenBank/DDBJ whole genome shotgun (WGS) entry which is preliminary data.</text>
</comment>
<keyword evidence="1" id="KW-0472">Membrane</keyword>
<dbReference type="AlphaFoldDB" id="A0A9P7CVV7"/>
<gene>
    <name evidence="2" type="ORF">EV702DRAFT_784579</name>
</gene>
<protein>
    <submittedName>
        <fullName evidence="2">Uncharacterized protein</fullName>
    </submittedName>
</protein>
<proteinExistence type="predicted"/>